<dbReference type="EMBL" id="BAABCV010000009">
    <property type="protein sequence ID" value="GAA4100459.1"/>
    <property type="molecule type" value="Genomic_DNA"/>
</dbReference>
<dbReference type="Proteomes" id="UP001500841">
    <property type="component" value="Unassembled WGS sequence"/>
</dbReference>
<dbReference type="RefSeq" id="WP_345105270.1">
    <property type="nucleotide sequence ID" value="NZ_BAABCV010000009.1"/>
</dbReference>
<keyword evidence="2" id="KW-1185">Reference proteome</keyword>
<evidence type="ECO:0000313" key="1">
    <source>
        <dbReference type="EMBL" id="GAA4100459.1"/>
    </source>
</evidence>
<reference evidence="2" key="1">
    <citation type="journal article" date="2019" name="Int. J. Syst. Evol. Microbiol.">
        <title>The Global Catalogue of Microorganisms (GCM) 10K type strain sequencing project: providing services to taxonomists for standard genome sequencing and annotation.</title>
        <authorList>
            <consortium name="The Broad Institute Genomics Platform"/>
            <consortium name="The Broad Institute Genome Sequencing Center for Infectious Disease"/>
            <person name="Wu L."/>
            <person name="Ma J."/>
        </authorList>
    </citation>
    <scope>NUCLEOTIDE SEQUENCE [LARGE SCALE GENOMIC DNA]</scope>
    <source>
        <strain evidence="2">JCM 17085</strain>
    </source>
</reference>
<comment type="caution">
    <text evidence="1">The sequence shown here is derived from an EMBL/GenBank/DDBJ whole genome shotgun (WGS) entry which is preliminary data.</text>
</comment>
<evidence type="ECO:0000313" key="2">
    <source>
        <dbReference type="Proteomes" id="UP001500841"/>
    </source>
</evidence>
<proteinExistence type="predicted"/>
<name>A0ABP7X042_9SPHI</name>
<protein>
    <recommendedName>
        <fullName evidence="3">DUF3800 domain-containing protein</fullName>
    </recommendedName>
</protein>
<gene>
    <name evidence="1" type="ORF">GCM10022392_26300</name>
</gene>
<organism evidence="1 2">
    <name type="scientific">Mucilaginibacter panaciglaebae</name>
    <dbReference type="NCBI Taxonomy" id="502331"/>
    <lineage>
        <taxon>Bacteria</taxon>
        <taxon>Pseudomonadati</taxon>
        <taxon>Bacteroidota</taxon>
        <taxon>Sphingobacteriia</taxon>
        <taxon>Sphingobacteriales</taxon>
        <taxon>Sphingobacteriaceae</taxon>
        <taxon>Mucilaginibacter</taxon>
    </lineage>
</organism>
<sequence>MKVFAYADETEFNLNETNSSIVGSGIIITETKIDQSVIDDAINALKAEPQHDKNDLKTLSKGYFHASFDSAIAHWHLCQSINKSVNGYFKYSYHNQAYSKKSYTIEDLNKRTLELVISPLIDYRFEEVTLIVEGRKQFNQKQSELWIENLYRLLELTLYNLNSFVTYFPKINIQVADKTNPGLQVIDFILWSQNRTQNNDSRWLDKLKVVRSDNHRIQDSPTFGGSYYINKWIDFPLERLSYPFQQAIDTNHNDVLRAYLLMEQSILILNNNIENLPVTVEHFKDKLKETANNILKVGKSLTTELIEQIASIYLRIFDTLPIYAKVNEEDKDTWGVLLFSKQIAALIRKRGTIANSRTINHIARWKYTTDEKDYKDGLTPIQKFITTTIESLIEVNDD</sequence>
<evidence type="ECO:0008006" key="3">
    <source>
        <dbReference type="Google" id="ProtNLM"/>
    </source>
</evidence>
<accession>A0ABP7X042</accession>